<proteinExistence type="predicted"/>
<evidence type="ECO:0000313" key="3">
    <source>
        <dbReference type="Proteomes" id="UP000029507"/>
    </source>
</evidence>
<organism evidence="2 3">
    <name type="scientific">Paenibacillus stellifer</name>
    <dbReference type="NCBI Taxonomy" id="169760"/>
    <lineage>
        <taxon>Bacteria</taxon>
        <taxon>Bacillati</taxon>
        <taxon>Bacillota</taxon>
        <taxon>Bacilli</taxon>
        <taxon>Bacillales</taxon>
        <taxon>Paenibacillaceae</taxon>
        <taxon>Paenibacillus</taxon>
    </lineage>
</organism>
<name>A0A089M117_9BACL</name>
<feature type="transmembrane region" description="Helical" evidence="1">
    <location>
        <begin position="102"/>
        <end position="123"/>
    </location>
</feature>
<dbReference type="Proteomes" id="UP000029507">
    <property type="component" value="Chromosome"/>
</dbReference>
<dbReference type="HOGENOM" id="CLU_1347828_0_0_9"/>
<feature type="transmembrane region" description="Helical" evidence="1">
    <location>
        <begin position="12"/>
        <end position="32"/>
    </location>
</feature>
<feature type="transmembrane region" description="Helical" evidence="1">
    <location>
        <begin position="129"/>
        <end position="151"/>
    </location>
</feature>
<reference evidence="2 3" key="1">
    <citation type="submission" date="2014-08" db="EMBL/GenBank/DDBJ databases">
        <title>Comparative genomics of the Paenibacillus odorifer group.</title>
        <authorList>
            <person name="den Bakker H.C."/>
            <person name="Tsai Y.-C."/>
            <person name="Martin N."/>
            <person name="Korlach J."/>
            <person name="Wiedmann M."/>
        </authorList>
    </citation>
    <scope>NUCLEOTIDE SEQUENCE [LARGE SCALE GENOMIC DNA]</scope>
    <source>
        <strain evidence="2 3">DSM 14472</strain>
    </source>
</reference>
<keyword evidence="1" id="KW-0472">Membrane</keyword>
<keyword evidence="1" id="KW-1133">Transmembrane helix</keyword>
<evidence type="ECO:0000256" key="1">
    <source>
        <dbReference type="SAM" id="Phobius"/>
    </source>
</evidence>
<gene>
    <name evidence="2" type="ORF">PSTEL_26280</name>
</gene>
<feature type="transmembrane region" description="Helical" evidence="1">
    <location>
        <begin position="63"/>
        <end position="81"/>
    </location>
</feature>
<keyword evidence="3" id="KW-1185">Reference proteome</keyword>
<feature type="transmembrane region" description="Helical" evidence="1">
    <location>
        <begin position="163"/>
        <end position="196"/>
    </location>
</feature>
<evidence type="ECO:0008006" key="4">
    <source>
        <dbReference type="Google" id="ProtNLM"/>
    </source>
</evidence>
<dbReference type="EMBL" id="CP009286">
    <property type="protein sequence ID" value="AIQ66100.1"/>
    <property type="molecule type" value="Genomic_DNA"/>
</dbReference>
<dbReference type="KEGG" id="pste:PSTEL_26280"/>
<accession>A0A089M117</accession>
<sequence length="208" mass="22635">MHKNKPAGKTVWIPAAFIAVVSLLLIAYSFYIGAGGDHPRPPAAAAGLPPRGEREEGWEPFKLAGTLAVICGAASFAWLRFKKKLKSPSLPVKQLGKLLYKVHKFTGWTALALIAVHGGYYLITKFGDHNVYTGLAAFLVLLAIACYGFLIRRVRSPWVRKTHFFLSLLWIPLLLLHAGGSAIAAVIAGAAIWVLVPVVEKWTQPKTA</sequence>
<dbReference type="OrthoDB" id="2942320at2"/>
<protein>
    <recommendedName>
        <fullName evidence="4">Ferric oxidoreductase domain-containing protein</fullName>
    </recommendedName>
</protein>
<dbReference type="RefSeq" id="WP_038699663.1">
    <property type="nucleotide sequence ID" value="NZ_CP009286.1"/>
</dbReference>
<dbReference type="AlphaFoldDB" id="A0A089M117"/>
<evidence type="ECO:0000313" key="2">
    <source>
        <dbReference type="EMBL" id="AIQ66100.1"/>
    </source>
</evidence>
<keyword evidence="1" id="KW-0812">Transmembrane</keyword>